<evidence type="ECO:0000256" key="13">
    <source>
        <dbReference type="SAM" id="SignalP"/>
    </source>
</evidence>
<dbReference type="CDD" id="cd00082">
    <property type="entry name" value="HisKA"/>
    <property type="match status" value="1"/>
</dbReference>
<dbReference type="PROSITE" id="PS50885">
    <property type="entry name" value="HAMP"/>
    <property type="match status" value="1"/>
</dbReference>
<dbReference type="SMART" id="SM00387">
    <property type="entry name" value="HATPase_c"/>
    <property type="match status" value="1"/>
</dbReference>
<dbReference type="Pfam" id="PF00672">
    <property type="entry name" value="HAMP"/>
    <property type="match status" value="1"/>
</dbReference>
<evidence type="ECO:0000259" key="15">
    <source>
        <dbReference type="PROSITE" id="PS50885"/>
    </source>
</evidence>
<dbReference type="GO" id="GO:0000155">
    <property type="term" value="F:phosphorelay sensor kinase activity"/>
    <property type="evidence" value="ECO:0007669"/>
    <property type="project" value="InterPro"/>
</dbReference>
<dbReference type="STRING" id="386301.SAMN05216282_106105"/>
<reference evidence="16 17" key="1">
    <citation type="submission" date="2016-10" db="EMBL/GenBank/DDBJ databases">
        <authorList>
            <person name="de Groot N.N."/>
        </authorList>
    </citation>
    <scope>NUCLEOTIDE SEQUENCE [LARGE SCALE GENOMIC DNA]</scope>
    <source>
        <strain evidence="16 17">CGMCC 1.5382</strain>
    </source>
</reference>
<keyword evidence="5" id="KW-0808">Transferase</keyword>
<feature type="signal peptide" evidence="13">
    <location>
        <begin position="1"/>
        <end position="19"/>
    </location>
</feature>
<dbReference type="InterPro" id="IPR003661">
    <property type="entry name" value="HisK_dim/P_dom"/>
</dbReference>
<evidence type="ECO:0000256" key="11">
    <source>
        <dbReference type="SAM" id="MobiDB-lite"/>
    </source>
</evidence>
<feature type="transmembrane region" description="Helical" evidence="12">
    <location>
        <begin position="202"/>
        <end position="221"/>
    </location>
</feature>
<dbReference type="InterPro" id="IPR004358">
    <property type="entry name" value="Sig_transdc_His_kin-like_C"/>
</dbReference>
<evidence type="ECO:0000256" key="2">
    <source>
        <dbReference type="ARBA" id="ARBA00004236"/>
    </source>
</evidence>
<dbReference type="Pfam" id="PF00512">
    <property type="entry name" value="HisKA"/>
    <property type="match status" value="1"/>
</dbReference>
<dbReference type="SMART" id="SM00388">
    <property type="entry name" value="HisKA"/>
    <property type="match status" value="1"/>
</dbReference>
<dbReference type="SUPFAM" id="SSF47384">
    <property type="entry name" value="Homodimeric domain of signal transducing histidine kinase"/>
    <property type="match status" value="1"/>
</dbReference>
<feature type="chain" id="PRO_5039670400" description="histidine kinase" evidence="13">
    <location>
        <begin position="20"/>
        <end position="508"/>
    </location>
</feature>
<evidence type="ECO:0000256" key="1">
    <source>
        <dbReference type="ARBA" id="ARBA00000085"/>
    </source>
</evidence>
<feature type="domain" description="Histidine kinase" evidence="14">
    <location>
        <begin position="283"/>
        <end position="495"/>
    </location>
</feature>
<evidence type="ECO:0000256" key="3">
    <source>
        <dbReference type="ARBA" id="ARBA00012438"/>
    </source>
</evidence>
<evidence type="ECO:0000313" key="16">
    <source>
        <dbReference type="EMBL" id="SDK45495.1"/>
    </source>
</evidence>
<dbReference type="PRINTS" id="PR00344">
    <property type="entry name" value="BCTRLSENSOR"/>
</dbReference>
<dbReference type="Proteomes" id="UP000198701">
    <property type="component" value="Unassembled WGS sequence"/>
</dbReference>
<name>A0A1G9C2I9_9MICO</name>
<evidence type="ECO:0000259" key="14">
    <source>
        <dbReference type="PROSITE" id="PS50109"/>
    </source>
</evidence>
<protein>
    <recommendedName>
        <fullName evidence="3">histidine kinase</fullName>
        <ecNumber evidence="3">2.7.13.3</ecNumber>
    </recommendedName>
</protein>
<evidence type="ECO:0000256" key="8">
    <source>
        <dbReference type="ARBA" id="ARBA00022989"/>
    </source>
</evidence>
<keyword evidence="8 12" id="KW-1133">Transmembrane helix</keyword>
<dbReference type="SMART" id="SM00304">
    <property type="entry name" value="HAMP"/>
    <property type="match status" value="1"/>
</dbReference>
<keyword evidence="9" id="KW-0902">Two-component regulatory system</keyword>
<dbReference type="CDD" id="cd06225">
    <property type="entry name" value="HAMP"/>
    <property type="match status" value="1"/>
</dbReference>
<dbReference type="PROSITE" id="PS50109">
    <property type="entry name" value="HIS_KIN"/>
    <property type="match status" value="1"/>
</dbReference>
<keyword evidence="6 12" id="KW-0812">Transmembrane</keyword>
<dbReference type="Gene3D" id="1.10.287.130">
    <property type="match status" value="1"/>
</dbReference>
<dbReference type="EMBL" id="FNFU01000006">
    <property type="protein sequence ID" value="SDK45495.1"/>
    <property type="molecule type" value="Genomic_DNA"/>
</dbReference>
<dbReference type="PANTHER" id="PTHR45436">
    <property type="entry name" value="SENSOR HISTIDINE KINASE YKOH"/>
    <property type="match status" value="1"/>
</dbReference>
<dbReference type="EC" id="2.7.13.3" evidence="3"/>
<evidence type="ECO:0000313" key="17">
    <source>
        <dbReference type="Proteomes" id="UP000198701"/>
    </source>
</evidence>
<accession>A0A1G9C2I9</accession>
<dbReference type="SUPFAM" id="SSF158472">
    <property type="entry name" value="HAMP domain-like"/>
    <property type="match status" value="1"/>
</dbReference>
<keyword evidence="10 12" id="KW-0472">Membrane</keyword>
<evidence type="ECO:0000256" key="6">
    <source>
        <dbReference type="ARBA" id="ARBA00022692"/>
    </source>
</evidence>
<evidence type="ECO:0000256" key="12">
    <source>
        <dbReference type="SAM" id="Phobius"/>
    </source>
</evidence>
<gene>
    <name evidence="16" type="ORF">SAMN05216282_106105</name>
</gene>
<dbReference type="CDD" id="cd00075">
    <property type="entry name" value="HATPase"/>
    <property type="match status" value="1"/>
</dbReference>
<organism evidence="16 17">
    <name type="scientific">Cryobacterium psychrotolerans</name>
    <dbReference type="NCBI Taxonomy" id="386301"/>
    <lineage>
        <taxon>Bacteria</taxon>
        <taxon>Bacillati</taxon>
        <taxon>Actinomycetota</taxon>
        <taxon>Actinomycetes</taxon>
        <taxon>Micrococcales</taxon>
        <taxon>Microbacteriaceae</taxon>
        <taxon>Cryobacterium</taxon>
    </lineage>
</organism>
<dbReference type="InterPro" id="IPR003594">
    <property type="entry name" value="HATPase_dom"/>
</dbReference>
<dbReference type="InterPro" id="IPR036097">
    <property type="entry name" value="HisK_dim/P_sf"/>
</dbReference>
<dbReference type="InterPro" id="IPR005467">
    <property type="entry name" value="His_kinase_dom"/>
</dbReference>
<dbReference type="InterPro" id="IPR036890">
    <property type="entry name" value="HATPase_C_sf"/>
</dbReference>
<keyword evidence="17" id="KW-1185">Reference proteome</keyword>
<dbReference type="SUPFAM" id="SSF55874">
    <property type="entry name" value="ATPase domain of HSP90 chaperone/DNA topoisomerase II/histidine kinase"/>
    <property type="match status" value="1"/>
</dbReference>
<keyword evidence="7 16" id="KW-0418">Kinase</keyword>
<evidence type="ECO:0000256" key="4">
    <source>
        <dbReference type="ARBA" id="ARBA00022553"/>
    </source>
</evidence>
<comment type="subcellular location">
    <subcellularLocation>
        <location evidence="2">Cell membrane</location>
    </subcellularLocation>
</comment>
<feature type="domain" description="HAMP" evidence="15">
    <location>
        <begin position="222"/>
        <end position="275"/>
    </location>
</feature>
<evidence type="ECO:0000256" key="5">
    <source>
        <dbReference type="ARBA" id="ARBA00022679"/>
    </source>
</evidence>
<dbReference type="Gene3D" id="6.10.340.10">
    <property type="match status" value="1"/>
</dbReference>
<proteinExistence type="predicted"/>
<evidence type="ECO:0000256" key="10">
    <source>
        <dbReference type="ARBA" id="ARBA00023136"/>
    </source>
</evidence>
<keyword evidence="13" id="KW-0732">Signal</keyword>
<sequence length="508" mass="52214">MVSILAVAALGLAASGVAAYLVQREGVVASIDARLLRTVPDLKAIASGATTGGDTTTGTGTDTDTGPGPASAGGPGPTALATTGAAVSSPLTSVDAILRVAMKQVIPAANESVLGLIDGKPALVPAANLPFRMDEDAAFVARILAEADPTQVVIGTATGTEQTLRYLIVPVSAAGDPSSGLYVAAFDLDAELGLVAESFQTFVRVALAALIVVGLVAWVVAGRLLRPIRLLRDAAAGSTNAADLTERIPVTGHDDVSELATAINGMFDRLQASSLSQRRLLDDIGHELKTPITIIRGHLELLDIANVGEVRATRELAIDELDRMSTLVSEISLLASSSGPNFVELAEVDIESLTAFVGAKASALDPARTWRTESVNVLAQIDSRRITQAWLQLADNAVKYSTPGTPITILGEVAETPAGPHLNLSVQDAGPGIAVEVQEQIFERFRRLESSRGVYGSGLGLSIVSAIAEAHGGSVLLQSAQGAGSVFTISIPLVAEAAIPEALVGAEA</sequence>
<feature type="region of interest" description="Disordered" evidence="11">
    <location>
        <begin position="47"/>
        <end position="84"/>
    </location>
</feature>
<evidence type="ECO:0000256" key="7">
    <source>
        <dbReference type="ARBA" id="ARBA00022777"/>
    </source>
</evidence>
<dbReference type="Pfam" id="PF02518">
    <property type="entry name" value="HATPase_c"/>
    <property type="match status" value="1"/>
</dbReference>
<dbReference type="Gene3D" id="3.30.565.10">
    <property type="entry name" value="Histidine kinase-like ATPase, C-terminal domain"/>
    <property type="match status" value="1"/>
</dbReference>
<keyword evidence="4" id="KW-0597">Phosphoprotein</keyword>
<dbReference type="AlphaFoldDB" id="A0A1G9C2I9"/>
<dbReference type="GO" id="GO:0005886">
    <property type="term" value="C:plasma membrane"/>
    <property type="evidence" value="ECO:0007669"/>
    <property type="project" value="UniProtKB-SubCell"/>
</dbReference>
<dbReference type="PANTHER" id="PTHR45436:SF5">
    <property type="entry name" value="SENSOR HISTIDINE KINASE TRCS"/>
    <property type="match status" value="1"/>
</dbReference>
<dbReference type="InterPro" id="IPR003660">
    <property type="entry name" value="HAMP_dom"/>
</dbReference>
<dbReference type="InterPro" id="IPR050428">
    <property type="entry name" value="TCS_sensor_his_kinase"/>
</dbReference>
<comment type="catalytic activity">
    <reaction evidence="1">
        <text>ATP + protein L-histidine = ADP + protein N-phospho-L-histidine.</text>
        <dbReference type="EC" id="2.7.13.3"/>
    </reaction>
</comment>
<feature type="compositionally biased region" description="Low complexity" evidence="11">
    <location>
        <begin position="48"/>
        <end position="70"/>
    </location>
</feature>
<evidence type="ECO:0000256" key="9">
    <source>
        <dbReference type="ARBA" id="ARBA00023012"/>
    </source>
</evidence>